<keyword evidence="4" id="KW-0964">Secreted</keyword>
<dbReference type="CDD" id="cd08023">
    <property type="entry name" value="GH16_laminarinase_like"/>
    <property type="match status" value="1"/>
</dbReference>
<evidence type="ECO:0000256" key="8">
    <source>
        <dbReference type="SAM" id="Coils"/>
    </source>
</evidence>
<evidence type="ECO:0000256" key="10">
    <source>
        <dbReference type="SAM" id="Phobius"/>
    </source>
</evidence>
<keyword evidence="8" id="KW-0175">Coiled coil</keyword>
<evidence type="ECO:0000256" key="11">
    <source>
        <dbReference type="SAM" id="SignalP"/>
    </source>
</evidence>
<reference evidence="13" key="1">
    <citation type="submission" date="2022-11" db="EMBL/GenBank/DDBJ databases">
        <title>WGS of Natronobacillus azotifigens 24KS-1, an anaerobic diazotrophic haloalkaliphile from soda-rich habitats.</title>
        <authorList>
            <person name="Sorokin D.Y."/>
            <person name="Merkel A.Y."/>
        </authorList>
    </citation>
    <scope>NUCLEOTIDE SEQUENCE</scope>
    <source>
        <strain evidence="13">24KS-1</strain>
    </source>
</reference>
<comment type="similarity">
    <text evidence="2">Belongs to the glycosyl hydrolase 16 family.</text>
</comment>
<protein>
    <submittedName>
        <fullName evidence="13">Carbohydrate binding domain-containing protein</fullName>
    </submittedName>
</protein>
<dbReference type="PROSITE" id="PS51762">
    <property type="entry name" value="GH16_2"/>
    <property type="match status" value="1"/>
</dbReference>
<keyword evidence="6" id="KW-0378">Hydrolase</keyword>
<dbReference type="Gene3D" id="1.10.287.1490">
    <property type="match status" value="1"/>
</dbReference>
<feature type="transmembrane region" description="Helical" evidence="10">
    <location>
        <begin position="1047"/>
        <end position="1067"/>
    </location>
</feature>
<gene>
    <name evidence="13" type="ORF">OWO01_13870</name>
</gene>
<dbReference type="GO" id="GO:0004553">
    <property type="term" value="F:hydrolase activity, hydrolyzing O-glycosyl compounds"/>
    <property type="evidence" value="ECO:0007669"/>
    <property type="project" value="InterPro"/>
</dbReference>
<feature type="compositionally biased region" description="Acidic residues" evidence="9">
    <location>
        <begin position="1011"/>
        <end position="1027"/>
    </location>
</feature>
<keyword evidence="5 11" id="KW-0732">Signal</keyword>
<evidence type="ECO:0000256" key="6">
    <source>
        <dbReference type="ARBA" id="ARBA00022801"/>
    </source>
</evidence>
<evidence type="ECO:0000313" key="14">
    <source>
        <dbReference type="Proteomes" id="UP001084197"/>
    </source>
</evidence>
<dbReference type="Gene3D" id="2.60.120.260">
    <property type="entry name" value="Galactose-binding domain-like"/>
    <property type="match status" value="3"/>
</dbReference>
<keyword evidence="7" id="KW-0572">Peptidoglycan-anchor</keyword>
<dbReference type="GO" id="GO:0005975">
    <property type="term" value="P:carbohydrate metabolic process"/>
    <property type="evidence" value="ECO:0007669"/>
    <property type="project" value="InterPro"/>
</dbReference>
<dbReference type="InterPro" id="IPR008979">
    <property type="entry name" value="Galactose-bd-like_sf"/>
</dbReference>
<evidence type="ECO:0000256" key="2">
    <source>
        <dbReference type="ARBA" id="ARBA00006865"/>
    </source>
</evidence>
<dbReference type="PANTHER" id="PTHR10963">
    <property type="entry name" value="GLYCOSYL HYDROLASE-RELATED"/>
    <property type="match status" value="1"/>
</dbReference>
<evidence type="ECO:0000313" key="13">
    <source>
        <dbReference type="EMBL" id="MCZ0704291.1"/>
    </source>
</evidence>
<evidence type="ECO:0000256" key="3">
    <source>
        <dbReference type="ARBA" id="ARBA00022512"/>
    </source>
</evidence>
<dbReference type="Proteomes" id="UP001084197">
    <property type="component" value="Unassembled WGS sequence"/>
</dbReference>
<evidence type="ECO:0000256" key="4">
    <source>
        <dbReference type="ARBA" id="ARBA00022525"/>
    </source>
</evidence>
<dbReference type="Pfam" id="PF02018">
    <property type="entry name" value="CBM_4_9"/>
    <property type="match status" value="3"/>
</dbReference>
<feature type="domain" description="GH16" evidence="12">
    <location>
        <begin position="40"/>
        <end position="298"/>
    </location>
</feature>
<feature type="signal peptide" evidence="11">
    <location>
        <begin position="1"/>
        <end position="28"/>
    </location>
</feature>
<evidence type="ECO:0000259" key="12">
    <source>
        <dbReference type="PROSITE" id="PS51762"/>
    </source>
</evidence>
<dbReference type="PANTHER" id="PTHR10963:SF55">
    <property type="entry name" value="GLYCOSIDE HYDROLASE FAMILY 16 PROTEIN"/>
    <property type="match status" value="1"/>
</dbReference>
<evidence type="ECO:0000256" key="5">
    <source>
        <dbReference type="ARBA" id="ARBA00022729"/>
    </source>
</evidence>
<accession>A0A9J6RG30</accession>
<dbReference type="NCBIfam" id="TIGR01167">
    <property type="entry name" value="LPXTG_anchor"/>
    <property type="match status" value="1"/>
</dbReference>
<dbReference type="Gene3D" id="2.60.120.200">
    <property type="match status" value="1"/>
</dbReference>
<name>A0A9J6RG30_9BACI</name>
<dbReference type="InterPro" id="IPR050546">
    <property type="entry name" value="Glycosyl_Hydrlase_16"/>
</dbReference>
<organism evidence="13 14">
    <name type="scientific">Natronobacillus azotifigens</name>
    <dbReference type="NCBI Taxonomy" id="472978"/>
    <lineage>
        <taxon>Bacteria</taxon>
        <taxon>Bacillati</taxon>
        <taxon>Bacillota</taxon>
        <taxon>Bacilli</taxon>
        <taxon>Bacillales</taxon>
        <taxon>Bacillaceae</taxon>
        <taxon>Natronobacillus</taxon>
    </lineage>
</organism>
<dbReference type="SUPFAM" id="SSF49899">
    <property type="entry name" value="Concanavalin A-like lectins/glucanases"/>
    <property type="match status" value="1"/>
</dbReference>
<dbReference type="InterPro" id="IPR013320">
    <property type="entry name" value="ConA-like_dom_sf"/>
</dbReference>
<dbReference type="SUPFAM" id="SSF49785">
    <property type="entry name" value="Galactose-binding domain-like"/>
    <property type="match status" value="3"/>
</dbReference>
<dbReference type="InterPro" id="IPR000757">
    <property type="entry name" value="Beta-glucanase-like"/>
</dbReference>
<keyword evidence="10" id="KW-0812">Transmembrane</keyword>
<keyword evidence="10" id="KW-0472">Membrane</keyword>
<feature type="region of interest" description="Disordered" evidence="9">
    <location>
        <begin position="27"/>
        <end position="51"/>
    </location>
</feature>
<keyword evidence="10" id="KW-1133">Transmembrane helix</keyword>
<dbReference type="EMBL" id="JAPRAT010000032">
    <property type="protein sequence ID" value="MCZ0704291.1"/>
    <property type="molecule type" value="Genomic_DNA"/>
</dbReference>
<keyword evidence="3" id="KW-0134">Cell wall</keyword>
<feature type="compositionally biased region" description="Basic and acidic residues" evidence="9">
    <location>
        <begin position="1028"/>
        <end position="1038"/>
    </location>
</feature>
<keyword evidence="14" id="KW-1185">Reference proteome</keyword>
<dbReference type="InterPro" id="IPR019931">
    <property type="entry name" value="LPXTG_anchor"/>
</dbReference>
<feature type="coiled-coil region" evidence="8">
    <location>
        <begin position="924"/>
        <end position="995"/>
    </location>
</feature>
<evidence type="ECO:0000256" key="7">
    <source>
        <dbReference type="ARBA" id="ARBA00023088"/>
    </source>
</evidence>
<feature type="chain" id="PRO_5039945157" evidence="11">
    <location>
        <begin position="29"/>
        <end position="1073"/>
    </location>
</feature>
<dbReference type="AlphaFoldDB" id="A0A9J6RG30"/>
<comment type="caution">
    <text evidence="13">The sequence shown here is derived from an EMBL/GenBank/DDBJ whole genome shotgun (WGS) entry which is preliminary data.</text>
</comment>
<comment type="subcellular location">
    <subcellularLocation>
        <location evidence="1">Secreted</location>
        <location evidence="1">Cell wall</location>
        <topology evidence="1">Peptidoglycan-anchor</topology>
    </subcellularLocation>
</comment>
<feature type="compositionally biased region" description="Polar residues" evidence="9">
    <location>
        <begin position="42"/>
        <end position="51"/>
    </location>
</feature>
<evidence type="ECO:0000256" key="9">
    <source>
        <dbReference type="SAM" id="MobiDB-lite"/>
    </source>
</evidence>
<dbReference type="Pfam" id="PF00722">
    <property type="entry name" value="Glyco_hydro_16"/>
    <property type="match status" value="1"/>
</dbReference>
<dbReference type="RefSeq" id="WP_268781060.1">
    <property type="nucleotide sequence ID" value="NZ_JAPRAT010000032.1"/>
</dbReference>
<sequence length="1073" mass="120044">MKLKKAFIVLLAVLLVSSNFSFIGSVSASESSNANPRAGVDRSSNPEDNGWNLTFSDEFDGDEINMDNWSFDEPTNGRWNDEVQSYTEDNAWVEDGNLIIEARKEDITEPDGQVYNYSSSKLWTKDKKMLTYGRVDVRAKLPEGQGMWPAIWMMPNDEPFYGTWPVSGEIDIMELLGHEPHKVHGAIHYGEPKGAREATYTLENGTFADDYHVFSIEWEPGEIRWYVDDVLFHTANDWFTKHPDNADEYTYPAPFDQPFMLILNISVGGGWPGNPDESTVFPQQMKVDYVRFYEKDEYPVHEKPESAGEVRAPLEDGNYVYNGDFASTDYWTFSKADGGNADFEVNNGALDVKIESGGTSEHAVQVLQAPIHLEQGATYRASFSAKAEDERPVKVKIGGDGDAGWADYAGKDPITISTEWDEYEFEFKMGNSTDVKARYEFNMGQSDIDISFSDVRLEKIADPDPADMIRGPLPTGNYIYNGTFDQGEGRMGFWEFQTDETADATYYIGSAINERRFDALITDGGNDVNSVQLTQSDFRLENGREYELTFDASAEAERDVQVAFTNSDAEVVYEETISLSTETKQHTVQFTMEAEGDNNSILQFNLGGNNNDVYIDNVFLERLPLGVEVGNLLENGIFDSLSGWRREAYNPAKATFSEEDGQAKVSITNIGDADWNIQLFQTGVEIEQGETYEVSFDAKSTLDRPLRVQVQRNGEEDDIWTGYSDQTVTLTEELQTFTYSFEMSEPTDLSSKFGFALGKDDEGLTPEEAHDVFIDNVSVRKVEDPTDPEENIIEVESGTKTPVSSNEVVKLKDTKTSIKMPANLPEGATISIEPVEEPVQNKDRKPAGDVIKVDLQGAEGATGFVLELGYEEGYDDVAIFYYNEDTEEWELVGGDMNPETNTISLTVDHFSTYGVFEIDPETIVEELLNRINDLENRINELENNDDVKELEKLVEQLQNEIEELKASHSDLGDQVSHLETLINELNSKIEELQAQLPDSPEEPENRNGEGGEVESNDEETAEGVDSEETAKDGTKGEGELPSTATNVFNYLLAGMLLLTIGGVSFIIKRKKLG</sequence>
<feature type="region of interest" description="Disordered" evidence="9">
    <location>
        <begin position="995"/>
        <end position="1042"/>
    </location>
</feature>
<dbReference type="Pfam" id="PF00746">
    <property type="entry name" value="Gram_pos_anchor"/>
    <property type="match status" value="1"/>
</dbReference>
<proteinExistence type="inferred from homology"/>
<dbReference type="InterPro" id="IPR003305">
    <property type="entry name" value="CenC_carb-bd"/>
</dbReference>
<evidence type="ECO:0000256" key="1">
    <source>
        <dbReference type="ARBA" id="ARBA00004168"/>
    </source>
</evidence>